<dbReference type="EMBL" id="CP032514">
    <property type="protein sequence ID" value="AYD89171.1"/>
    <property type="molecule type" value="Genomic_DNA"/>
</dbReference>
<feature type="region of interest" description="Disordered" evidence="1">
    <location>
        <begin position="1"/>
        <end position="22"/>
    </location>
</feature>
<organism evidence="2 3">
    <name type="scientific">Actinomyces lilanjuaniae</name>
    <dbReference type="NCBI Taxonomy" id="2321394"/>
    <lineage>
        <taxon>Bacteria</taxon>
        <taxon>Bacillati</taxon>
        <taxon>Actinomycetota</taxon>
        <taxon>Actinomycetes</taxon>
        <taxon>Actinomycetales</taxon>
        <taxon>Actinomycetaceae</taxon>
        <taxon>Actinomyces</taxon>
    </lineage>
</organism>
<sequence>MRRVRHARETAHARRDARVSNAVERADAELARRLGALDDEETTIVTEALALEGATSKEVALWLEMSSRAVNKARREQAGQAEEKDVAEDDGHLSDAG</sequence>
<name>A0ABN5PLY0_9ACTO</name>
<gene>
    <name evidence="2" type="ORF">D5R93_02260</name>
</gene>
<keyword evidence="3" id="KW-1185">Reference proteome</keyword>
<dbReference type="Proteomes" id="UP000273001">
    <property type="component" value="Chromosome"/>
</dbReference>
<feature type="compositionally biased region" description="Basic and acidic residues" evidence="1">
    <location>
        <begin position="7"/>
        <end position="22"/>
    </location>
</feature>
<evidence type="ECO:0000313" key="2">
    <source>
        <dbReference type="EMBL" id="AYD89171.1"/>
    </source>
</evidence>
<evidence type="ECO:0000256" key="1">
    <source>
        <dbReference type="SAM" id="MobiDB-lite"/>
    </source>
</evidence>
<evidence type="ECO:0000313" key="3">
    <source>
        <dbReference type="Proteomes" id="UP000273001"/>
    </source>
</evidence>
<accession>A0ABN5PLY0</accession>
<proteinExistence type="predicted"/>
<feature type="compositionally biased region" description="Basic and acidic residues" evidence="1">
    <location>
        <begin position="73"/>
        <end position="97"/>
    </location>
</feature>
<protein>
    <recommendedName>
        <fullName evidence="4">RNA polymerase sigma factor 70 region 4 type 2 domain-containing protein</fullName>
    </recommendedName>
</protein>
<reference evidence="2 3" key="1">
    <citation type="submission" date="2018-09" db="EMBL/GenBank/DDBJ databases">
        <authorList>
            <person name="Li J."/>
        </authorList>
    </citation>
    <scope>NUCLEOTIDE SEQUENCE [LARGE SCALE GENOMIC DNA]</scope>
    <source>
        <strain evidence="2 3">2129</strain>
    </source>
</reference>
<feature type="region of interest" description="Disordered" evidence="1">
    <location>
        <begin position="70"/>
        <end position="97"/>
    </location>
</feature>
<evidence type="ECO:0008006" key="4">
    <source>
        <dbReference type="Google" id="ProtNLM"/>
    </source>
</evidence>